<dbReference type="Proteomes" id="UP001138709">
    <property type="component" value="Unassembled WGS sequence"/>
</dbReference>
<dbReference type="SUPFAM" id="SSF47616">
    <property type="entry name" value="GST C-terminal domain-like"/>
    <property type="match status" value="1"/>
</dbReference>
<evidence type="ECO:0000313" key="3">
    <source>
        <dbReference type="Proteomes" id="UP001138709"/>
    </source>
</evidence>
<evidence type="ECO:0000259" key="1">
    <source>
        <dbReference type="PROSITE" id="PS50404"/>
    </source>
</evidence>
<accession>A0A9X9XCU6</accession>
<dbReference type="AlphaFoldDB" id="A0A9X9XCU6"/>
<dbReference type="PROSITE" id="PS50404">
    <property type="entry name" value="GST_NTER"/>
    <property type="match status" value="1"/>
</dbReference>
<dbReference type="Gene3D" id="1.20.1050.10">
    <property type="match status" value="1"/>
</dbReference>
<gene>
    <name evidence="2" type="ORF">GXW74_13635</name>
</gene>
<reference evidence="2" key="2">
    <citation type="journal article" date="2021" name="Syst. Appl. Microbiol.">
        <title>Roseomonas hellenica sp. nov., isolated from roots of wild-growing Alkanna tinctoria.</title>
        <authorList>
            <person name="Rat A."/>
            <person name="Naranjo H.D."/>
            <person name="Lebbe L."/>
            <person name="Cnockaert M."/>
            <person name="Krigas N."/>
            <person name="Grigoriadou K."/>
            <person name="Maloupa E."/>
            <person name="Willems A."/>
        </authorList>
    </citation>
    <scope>NUCLEOTIDE SEQUENCE</scope>
    <source>
        <strain evidence="2">LMG 31228</strain>
    </source>
</reference>
<evidence type="ECO:0000313" key="2">
    <source>
        <dbReference type="EMBL" id="MBR0681532.1"/>
    </source>
</evidence>
<reference evidence="2" key="1">
    <citation type="submission" date="2020-01" db="EMBL/GenBank/DDBJ databases">
        <authorList>
            <person name="Rat A."/>
        </authorList>
    </citation>
    <scope>NUCLEOTIDE SEQUENCE</scope>
    <source>
        <strain evidence="2">LMG 31228</strain>
    </source>
</reference>
<keyword evidence="3" id="KW-1185">Reference proteome</keyword>
<feature type="domain" description="GST N-terminal" evidence="1">
    <location>
        <begin position="2"/>
        <end position="83"/>
    </location>
</feature>
<organism evidence="2 3">
    <name type="scientific">Neoroseomonas eburnea</name>
    <dbReference type="NCBI Taxonomy" id="1346889"/>
    <lineage>
        <taxon>Bacteria</taxon>
        <taxon>Pseudomonadati</taxon>
        <taxon>Pseudomonadota</taxon>
        <taxon>Alphaproteobacteria</taxon>
        <taxon>Acetobacterales</taxon>
        <taxon>Acetobacteraceae</taxon>
        <taxon>Neoroseomonas</taxon>
    </lineage>
</organism>
<dbReference type="InterPro" id="IPR036282">
    <property type="entry name" value="Glutathione-S-Trfase_C_sf"/>
</dbReference>
<protein>
    <submittedName>
        <fullName evidence="2">Glutathione S-transferase family protein</fullName>
    </submittedName>
</protein>
<name>A0A9X9XCU6_9PROT</name>
<dbReference type="InterPro" id="IPR036249">
    <property type="entry name" value="Thioredoxin-like_sf"/>
</dbReference>
<comment type="caution">
    <text evidence="2">The sequence shown here is derived from an EMBL/GenBank/DDBJ whole genome shotgun (WGS) entry which is preliminary data.</text>
</comment>
<dbReference type="InterPro" id="IPR004045">
    <property type="entry name" value="Glutathione_S-Trfase_N"/>
</dbReference>
<proteinExistence type="predicted"/>
<dbReference type="Gene3D" id="3.40.30.10">
    <property type="entry name" value="Glutaredoxin"/>
    <property type="match status" value="1"/>
</dbReference>
<dbReference type="EMBL" id="JAAEDL010000012">
    <property type="protein sequence ID" value="MBR0681532.1"/>
    <property type="molecule type" value="Genomic_DNA"/>
</dbReference>
<sequence>MAPMRLFHAAGSPYARIARMAVIELGLQDRVAVQEATLRDPFSALLPFNPVGRVPTLVLDDGTTITETTPVLMMLDSLVEPARRLLPGPDRPRALAAYGRVLGMMDGIAVWNRELRRPPHERSPGVIALEALRAVRVADALERDVAAGVFVAEDAAFLALVSLFGYCERRHTMFDWRQGRPALSDLFDAAQARPSVAQTVPPAGMGGTAPPMR</sequence>
<dbReference type="SUPFAM" id="SSF52833">
    <property type="entry name" value="Thioredoxin-like"/>
    <property type="match status" value="1"/>
</dbReference>
<dbReference type="Pfam" id="PF13417">
    <property type="entry name" value="GST_N_3"/>
    <property type="match status" value="1"/>
</dbReference>